<dbReference type="InterPro" id="IPR036457">
    <property type="entry name" value="PPM-type-like_dom_sf"/>
</dbReference>
<dbReference type="Gene3D" id="3.60.40.10">
    <property type="entry name" value="PPM-type phosphatase domain"/>
    <property type="match status" value="1"/>
</dbReference>
<dbReference type="Proteomes" id="UP000198280">
    <property type="component" value="Unassembled WGS sequence"/>
</dbReference>
<gene>
    <name evidence="4" type="ORF">SAMN05216252_13941</name>
</gene>
<dbReference type="InterPro" id="IPR001932">
    <property type="entry name" value="PPM-type_phosphatase-like_dom"/>
</dbReference>
<protein>
    <submittedName>
        <fullName evidence="4">Stage II sporulation protein E (SpoIIE)</fullName>
    </submittedName>
</protein>
<dbReference type="EMBL" id="FZOF01000039">
    <property type="protein sequence ID" value="SNT55442.1"/>
    <property type="molecule type" value="Genomic_DNA"/>
</dbReference>
<dbReference type="PANTHER" id="PTHR43156:SF2">
    <property type="entry name" value="STAGE II SPORULATION PROTEIN E"/>
    <property type="match status" value="1"/>
</dbReference>
<dbReference type="OrthoDB" id="5177934at2"/>
<evidence type="ECO:0000313" key="4">
    <source>
        <dbReference type="EMBL" id="SNT55442.1"/>
    </source>
</evidence>
<dbReference type="PANTHER" id="PTHR43156">
    <property type="entry name" value="STAGE II SPORULATION PROTEIN E-RELATED"/>
    <property type="match status" value="1"/>
</dbReference>
<dbReference type="InterPro" id="IPR052016">
    <property type="entry name" value="Bact_Sigma-Reg"/>
</dbReference>
<keyword evidence="5" id="KW-1185">Reference proteome</keyword>
<evidence type="ECO:0000256" key="2">
    <source>
        <dbReference type="SAM" id="MobiDB-lite"/>
    </source>
</evidence>
<dbReference type="GO" id="GO:0016791">
    <property type="term" value="F:phosphatase activity"/>
    <property type="evidence" value="ECO:0007669"/>
    <property type="project" value="TreeGrafter"/>
</dbReference>
<reference evidence="4 5" key="1">
    <citation type="submission" date="2017-06" db="EMBL/GenBank/DDBJ databases">
        <authorList>
            <person name="Kim H.J."/>
            <person name="Triplett B.A."/>
        </authorList>
    </citation>
    <scope>NUCLEOTIDE SEQUENCE [LARGE SCALE GENOMIC DNA]</scope>
    <source>
        <strain evidence="4 5">CGMCC 4.1858</strain>
    </source>
</reference>
<evidence type="ECO:0000259" key="3">
    <source>
        <dbReference type="SMART" id="SM00331"/>
    </source>
</evidence>
<dbReference type="AlphaFoldDB" id="A0A239NLG4"/>
<feature type="domain" description="PPM-type phosphatase" evidence="3">
    <location>
        <begin position="134"/>
        <end position="367"/>
    </location>
</feature>
<feature type="region of interest" description="Disordered" evidence="2">
    <location>
        <begin position="375"/>
        <end position="395"/>
    </location>
</feature>
<dbReference type="RefSeq" id="WP_089228908.1">
    <property type="nucleotide sequence ID" value="NZ_FZOF01000039.1"/>
</dbReference>
<organism evidence="4 5">
    <name type="scientific">Actinacidiphila glaucinigra</name>
    <dbReference type="NCBI Taxonomy" id="235986"/>
    <lineage>
        <taxon>Bacteria</taxon>
        <taxon>Bacillati</taxon>
        <taxon>Actinomycetota</taxon>
        <taxon>Actinomycetes</taxon>
        <taxon>Kitasatosporales</taxon>
        <taxon>Streptomycetaceae</taxon>
        <taxon>Actinacidiphila</taxon>
    </lineage>
</organism>
<dbReference type="Pfam" id="PF07228">
    <property type="entry name" value="SpoIIE"/>
    <property type="match status" value="1"/>
</dbReference>
<evidence type="ECO:0000313" key="5">
    <source>
        <dbReference type="Proteomes" id="UP000198280"/>
    </source>
</evidence>
<sequence>MIRPRAVSRRSGSRARGLAILSLPGLWVAAVLGLVYAVPGGVQWAPAAVAAPVIACAGTGRRRCVLVSGGLAVAAVAVPDTGQRLGTEVAVLAVLAVCFRLADRRARLAAELERTREIAAAAQQVLLPPLPRCVGGLAVAGDHLSASRGARVGGDLYEVLATPYGVRAVIGDVRGHGLEAVATVAALLGSFREAAHDEPELGGVLHRLDRALHRHLRGRAHAAEEFVTLMLLELDEDCGVQVINCGHPQPYRLCPGHPGQPGARPLETGEPFPPLGLFEPGPDPKAVPCGELQPGQALFLHTDGVMDARDAAGEFFPLLPVLEEAAQAAAHDGALSAPDLVDAVRASFLRHTRGRLTDDMALLVLHRDAPRVPVQAGAQAGSARTATGVPGVPRP</sequence>
<name>A0A239NLG4_9ACTN</name>
<proteinExistence type="predicted"/>
<dbReference type="SMART" id="SM00331">
    <property type="entry name" value="PP2C_SIG"/>
    <property type="match status" value="1"/>
</dbReference>
<accession>A0A239NLG4</accession>
<evidence type="ECO:0000256" key="1">
    <source>
        <dbReference type="ARBA" id="ARBA00022801"/>
    </source>
</evidence>
<keyword evidence="1" id="KW-0378">Hydrolase</keyword>